<organism evidence="2 3">
    <name type="scientific">Bradyrhizobium barranii subsp. apii</name>
    <dbReference type="NCBI Taxonomy" id="2819348"/>
    <lineage>
        <taxon>Bacteria</taxon>
        <taxon>Pseudomonadati</taxon>
        <taxon>Pseudomonadota</taxon>
        <taxon>Alphaproteobacteria</taxon>
        <taxon>Hyphomicrobiales</taxon>
        <taxon>Nitrobacteraceae</taxon>
        <taxon>Bradyrhizobium</taxon>
        <taxon>Bradyrhizobium barranii</taxon>
    </lineage>
</organism>
<geneLocation type="plasmid" evidence="2 3">
    <name>pBb1S5a</name>
</geneLocation>
<accession>A0A8T5VWT3</accession>
<reference evidence="2" key="1">
    <citation type="journal article" date="2017" name="Syst. Appl. Microbiol.">
        <title>Soybeans inoculated with root zone soils of Canadian native legumes harbour diverse and novel Bradyrhizobium spp. that possess agricultural potential.</title>
        <authorList>
            <person name="Bromfield E.S.P."/>
            <person name="Cloutier S."/>
            <person name="Tambong J.T."/>
            <person name="Tran Thi T.V."/>
        </authorList>
    </citation>
    <scope>NUCLEOTIDE SEQUENCE</scope>
    <source>
        <strain evidence="2">1S5</strain>
    </source>
</reference>
<dbReference type="PANTHER" id="PTHR33627">
    <property type="entry name" value="TRANSPOSASE"/>
    <property type="match status" value="1"/>
</dbReference>
<dbReference type="EMBL" id="CP096256">
    <property type="protein sequence ID" value="UPT92209.1"/>
    <property type="molecule type" value="Genomic_DNA"/>
</dbReference>
<dbReference type="Proteomes" id="UP000551709">
    <property type="component" value="Plasmid pBb1S5a"/>
</dbReference>
<dbReference type="SUPFAM" id="SSF53098">
    <property type="entry name" value="Ribonuclease H-like"/>
    <property type="match status" value="1"/>
</dbReference>
<dbReference type="PANTHER" id="PTHR33627:SF1">
    <property type="entry name" value="TRANSPOSASE"/>
    <property type="match status" value="1"/>
</dbReference>
<sequence length="456" mass="51412">MGSRSGNQGEARFTAYVEGLASVIGHADRTRPLRDYCVGLMLPGDRKSVEPMAAITAPERTAAQHQSLLHFVGAGGWSDEKVLSKVREMVQPKIERHGPIEAWIIDDTGFPKTKKGRHSVGVARQYCGQLGKQDNCQVAVSLSIANHHASLPIAYRLYLPESWAEDEDRREKAGVPKDVTFKTKPEIALEQIRSACAAGIARGVVLMDAGYGADTALREEVTALGLRYVAGILPHTSVWPPGTRPLPPKRWSGNGRPPKLIRRDDKNKPCSVKALALALPRTAWRNVRWREGSADWLTSRFARVRVRPANRDYWLSEPRAEEWLLIEWPDGEAEPTKYWFSTLPENISFRALVNFAKLRWRIERDYQELKQEVGLGHYEGRGWRGFHHHATLCIAAYGFLISERETIPPSRPRRPAFVKEFALPKNQKPRGATAQNRASYSEFDRYHAAAPYQRIG</sequence>
<dbReference type="InterPro" id="IPR038721">
    <property type="entry name" value="IS701-like_DDE_dom"/>
</dbReference>
<dbReference type="NCBIfam" id="NF033540">
    <property type="entry name" value="transpos_IS701"/>
    <property type="match status" value="1"/>
</dbReference>
<evidence type="ECO:0000259" key="1">
    <source>
        <dbReference type="Pfam" id="PF13546"/>
    </source>
</evidence>
<dbReference type="InterPro" id="IPR012337">
    <property type="entry name" value="RNaseH-like_sf"/>
</dbReference>
<dbReference type="Pfam" id="PF13546">
    <property type="entry name" value="DDE_5"/>
    <property type="match status" value="1"/>
</dbReference>
<evidence type="ECO:0000313" key="3">
    <source>
        <dbReference type="Proteomes" id="UP000551709"/>
    </source>
</evidence>
<name>A0A8T5VWT3_9BRAD</name>
<proteinExistence type="predicted"/>
<dbReference type="AlphaFoldDB" id="A0A8T5VWT3"/>
<evidence type="ECO:0000313" key="2">
    <source>
        <dbReference type="EMBL" id="UPT92209.1"/>
    </source>
</evidence>
<reference evidence="2" key="2">
    <citation type="submission" date="2022-04" db="EMBL/GenBank/DDBJ databases">
        <authorList>
            <person name="Bromfield E.S.P."/>
            <person name="Cloutier S."/>
        </authorList>
    </citation>
    <scope>NUCLEOTIDE SEQUENCE</scope>
    <source>
        <strain evidence="2">1S5</strain>
        <plasmid evidence="2">pBb1S5a</plasmid>
    </source>
</reference>
<dbReference type="InterPro" id="IPR039365">
    <property type="entry name" value="IS701-like"/>
</dbReference>
<gene>
    <name evidence="2" type="ORF">HAP41_0000047360</name>
</gene>
<keyword evidence="2" id="KW-0614">Plasmid</keyword>
<protein>
    <submittedName>
        <fullName evidence="2">IS701 family transposase</fullName>
    </submittedName>
</protein>
<dbReference type="RefSeq" id="WP_166106962.1">
    <property type="nucleotide sequence ID" value="NZ_CP096256.1"/>
</dbReference>
<feature type="domain" description="Transposase IS701-like DDE" evidence="1">
    <location>
        <begin position="21"/>
        <end position="294"/>
    </location>
</feature>